<dbReference type="InterPro" id="IPR001631">
    <property type="entry name" value="TopoI"/>
</dbReference>
<gene>
    <name evidence="9" type="ORF">GCM10011390_18000</name>
</gene>
<dbReference type="InterPro" id="IPR049331">
    <property type="entry name" value="Top1B_N_bact"/>
</dbReference>
<evidence type="ECO:0000256" key="1">
    <source>
        <dbReference type="ARBA" id="ARBA00000213"/>
    </source>
</evidence>
<evidence type="ECO:0000256" key="2">
    <source>
        <dbReference type="ARBA" id="ARBA00006645"/>
    </source>
</evidence>
<dbReference type="InterPro" id="IPR035447">
    <property type="entry name" value="DNA_topo_I_N_sf"/>
</dbReference>
<evidence type="ECO:0000256" key="4">
    <source>
        <dbReference type="ARBA" id="ARBA00023029"/>
    </source>
</evidence>
<dbReference type="Gene3D" id="3.30.66.10">
    <property type="entry name" value="DNA topoisomerase I domain"/>
    <property type="match status" value="1"/>
</dbReference>
<evidence type="ECO:0000313" key="9">
    <source>
        <dbReference type="EMBL" id="GGD99588.1"/>
    </source>
</evidence>
<evidence type="ECO:0000313" key="10">
    <source>
        <dbReference type="Proteomes" id="UP000644699"/>
    </source>
</evidence>
<dbReference type="PRINTS" id="PR00416">
    <property type="entry name" value="EUTPISMRASEI"/>
</dbReference>
<protein>
    <recommendedName>
        <fullName evidence="3">DNA topoisomerase</fullName>
        <ecNumber evidence="3">5.6.2.1</ecNumber>
    </recommendedName>
</protein>
<reference evidence="9" key="2">
    <citation type="submission" date="2020-09" db="EMBL/GenBank/DDBJ databases">
        <authorList>
            <person name="Sun Q."/>
            <person name="Zhou Y."/>
        </authorList>
    </citation>
    <scope>NUCLEOTIDE SEQUENCE</scope>
    <source>
        <strain evidence="9">CGMCC 1.15367</strain>
    </source>
</reference>
<dbReference type="GO" id="GO:0003677">
    <property type="term" value="F:DNA binding"/>
    <property type="evidence" value="ECO:0007669"/>
    <property type="project" value="UniProtKB-KW"/>
</dbReference>
<dbReference type="GO" id="GO:0003917">
    <property type="term" value="F:DNA topoisomerase type I (single strand cut, ATP-independent) activity"/>
    <property type="evidence" value="ECO:0007669"/>
    <property type="project" value="UniProtKB-EC"/>
</dbReference>
<keyword evidence="6" id="KW-0413">Isomerase</keyword>
<dbReference type="InterPro" id="IPR013500">
    <property type="entry name" value="TopoI_cat_euk"/>
</dbReference>
<dbReference type="RefSeq" id="WP_188907878.1">
    <property type="nucleotide sequence ID" value="NZ_BMIQ01000002.1"/>
</dbReference>
<dbReference type="InterPro" id="IPR014711">
    <property type="entry name" value="TopoI_cat_a-hlx-sub_euk"/>
</dbReference>
<sequence>MDKRLAFHAERFGLLLVDPEEFLIERRKHGRGHSICFTEDERPIDKELKARIQALAIPPAWRDVRICLEENGHIQAIGRDEKDRIQYRYHEHWVNVRNAVKTERLLRFGKALPKLRKRIARDMRRKTVDRRGACATAARLVDLAAMRPGHEKYAEDGGRGVASLTRRDLKLGKAGGTLRFLGKSSKVNEIEVGDKPLLSSLGRFREQRAKRLFAFKDGKRKRHLTAPVLNEYLRDAAASKISAKDFRTFHGSAEALRFLLAEETALGADTEAKRKRAVGKAMRAVSERLRNTPAVARASYVHPEIVSAYEAGRLDPGLLKGKPRQGLTREETGLMRFLEEVATS</sequence>
<keyword evidence="10" id="KW-1185">Reference proteome</keyword>
<comment type="catalytic activity">
    <reaction evidence="1">
        <text>ATP-independent breakage of single-stranded DNA, followed by passage and rejoining.</text>
        <dbReference type="EC" id="5.6.2.1"/>
    </reaction>
</comment>
<dbReference type="Proteomes" id="UP000644699">
    <property type="component" value="Unassembled WGS sequence"/>
</dbReference>
<dbReference type="SUPFAM" id="SSF56349">
    <property type="entry name" value="DNA breaking-rejoining enzymes"/>
    <property type="match status" value="1"/>
</dbReference>
<reference evidence="9" key="1">
    <citation type="journal article" date="2014" name="Int. J. Syst. Evol. Microbiol.">
        <title>Complete genome sequence of Corynebacterium casei LMG S-19264T (=DSM 44701T), isolated from a smear-ripened cheese.</title>
        <authorList>
            <consortium name="US DOE Joint Genome Institute (JGI-PGF)"/>
            <person name="Walter F."/>
            <person name="Albersmeier A."/>
            <person name="Kalinowski J."/>
            <person name="Ruckert C."/>
        </authorList>
    </citation>
    <scope>NUCLEOTIDE SEQUENCE</scope>
    <source>
        <strain evidence="9">CGMCC 1.15367</strain>
    </source>
</reference>
<keyword evidence="4" id="KW-0799">Topoisomerase</keyword>
<dbReference type="PROSITE" id="PS52038">
    <property type="entry name" value="TOPO_IB_2"/>
    <property type="match status" value="1"/>
</dbReference>
<feature type="domain" description="DNA topoisomerase I catalytic core eukaryotic-type" evidence="7">
    <location>
        <begin position="96"/>
        <end position="306"/>
    </location>
</feature>
<comment type="caution">
    <text evidence="9">The sequence shown here is derived from an EMBL/GenBank/DDBJ whole genome shotgun (WGS) entry which is preliminary data.</text>
</comment>
<keyword evidence="5" id="KW-0238">DNA-binding</keyword>
<dbReference type="GO" id="GO:0006265">
    <property type="term" value="P:DNA topological change"/>
    <property type="evidence" value="ECO:0007669"/>
    <property type="project" value="InterPro"/>
</dbReference>
<evidence type="ECO:0000259" key="8">
    <source>
        <dbReference type="Pfam" id="PF21338"/>
    </source>
</evidence>
<dbReference type="Pfam" id="PF01028">
    <property type="entry name" value="Topoisom_I"/>
    <property type="match status" value="1"/>
</dbReference>
<evidence type="ECO:0000259" key="7">
    <source>
        <dbReference type="Pfam" id="PF01028"/>
    </source>
</evidence>
<name>A0A916ZIA1_9HYPH</name>
<feature type="domain" description="DNA topoisomerase IB N-terminal" evidence="8">
    <location>
        <begin position="39"/>
        <end position="80"/>
    </location>
</feature>
<evidence type="ECO:0000256" key="5">
    <source>
        <dbReference type="ARBA" id="ARBA00023125"/>
    </source>
</evidence>
<dbReference type="Gene3D" id="3.90.15.10">
    <property type="entry name" value="Topoisomerase I, Chain A, domain 3"/>
    <property type="match status" value="1"/>
</dbReference>
<evidence type="ECO:0000256" key="6">
    <source>
        <dbReference type="ARBA" id="ARBA00023235"/>
    </source>
</evidence>
<accession>A0A916ZIA1</accession>
<dbReference type="InterPro" id="IPR011010">
    <property type="entry name" value="DNA_brk_join_enz"/>
</dbReference>
<proteinExistence type="inferred from homology"/>
<evidence type="ECO:0000256" key="3">
    <source>
        <dbReference type="ARBA" id="ARBA00012891"/>
    </source>
</evidence>
<dbReference type="EMBL" id="BMIQ01000002">
    <property type="protein sequence ID" value="GGD99588.1"/>
    <property type="molecule type" value="Genomic_DNA"/>
</dbReference>
<dbReference type="Gene3D" id="1.10.132.120">
    <property type="match status" value="1"/>
</dbReference>
<comment type="similarity">
    <text evidence="2">Belongs to the type IB topoisomerase family.</text>
</comment>
<dbReference type="EC" id="5.6.2.1" evidence="3"/>
<dbReference type="AlphaFoldDB" id="A0A916ZIA1"/>
<dbReference type="SUPFAM" id="SSF55869">
    <property type="entry name" value="DNA topoisomerase I domain"/>
    <property type="match status" value="1"/>
</dbReference>
<dbReference type="Pfam" id="PF21338">
    <property type="entry name" value="Top1B_N_bact"/>
    <property type="match status" value="1"/>
</dbReference>
<organism evidence="9 10">
    <name type="scientific">Aureimonas endophytica</name>
    <dbReference type="NCBI Taxonomy" id="2027858"/>
    <lineage>
        <taxon>Bacteria</taxon>
        <taxon>Pseudomonadati</taxon>
        <taxon>Pseudomonadota</taxon>
        <taxon>Alphaproteobacteria</taxon>
        <taxon>Hyphomicrobiales</taxon>
        <taxon>Aurantimonadaceae</taxon>
        <taxon>Aureimonas</taxon>
    </lineage>
</organism>